<dbReference type="GO" id="GO:0004674">
    <property type="term" value="F:protein serine/threonine kinase activity"/>
    <property type="evidence" value="ECO:0007669"/>
    <property type="project" value="UniProtKB-KW"/>
</dbReference>
<comment type="caution">
    <text evidence="7">The sequence shown here is derived from an EMBL/GenBank/DDBJ whole genome shotgun (WGS) entry which is preliminary data.</text>
</comment>
<dbReference type="AlphaFoldDB" id="A0A9Q0KA52"/>
<feature type="domain" description="Protein kinase" evidence="6">
    <location>
        <begin position="1"/>
        <end position="124"/>
    </location>
</feature>
<keyword evidence="2" id="KW-0723">Serine/threonine-protein kinase</keyword>
<proteinExistence type="predicted"/>
<dbReference type="GO" id="GO:0005524">
    <property type="term" value="F:ATP binding"/>
    <property type="evidence" value="ECO:0007669"/>
    <property type="project" value="InterPro"/>
</dbReference>
<dbReference type="OrthoDB" id="4062651at2759"/>
<evidence type="ECO:0000313" key="8">
    <source>
        <dbReference type="Proteomes" id="UP001141806"/>
    </source>
</evidence>
<dbReference type="InterPro" id="IPR011009">
    <property type="entry name" value="Kinase-like_dom_sf"/>
</dbReference>
<comment type="catalytic activity">
    <reaction evidence="4">
        <text>L-threonyl-[protein] + ATP = O-phospho-L-threonyl-[protein] + ADP + H(+)</text>
        <dbReference type="Rhea" id="RHEA:46608"/>
        <dbReference type="Rhea" id="RHEA-COMP:11060"/>
        <dbReference type="Rhea" id="RHEA-COMP:11605"/>
        <dbReference type="ChEBI" id="CHEBI:15378"/>
        <dbReference type="ChEBI" id="CHEBI:30013"/>
        <dbReference type="ChEBI" id="CHEBI:30616"/>
        <dbReference type="ChEBI" id="CHEBI:61977"/>
        <dbReference type="ChEBI" id="CHEBI:456216"/>
        <dbReference type="EC" id="2.7.11.1"/>
    </reaction>
</comment>
<dbReference type="Gene3D" id="3.30.200.20">
    <property type="entry name" value="Phosphorylase Kinase, domain 1"/>
    <property type="match status" value="1"/>
</dbReference>
<dbReference type="SUPFAM" id="SSF56112">
    <property type="entry name" value="Protein kinase-like (PK-like)"/>
    <property type="match status" value="1"/>
</dbReference>
<dbReference type="PROSITE" id="PS00108">
    <property type="entry name" value="PROTEIN_KINASE_ST"/>
    <property type="match status" value="1"/>
</dbReference>
<dbReference type="PANTHER" id="PTHR13902">
    <property type="entry name" value="SERINE/THREONINE-PROTEIN KINASE WNK WITH NO LYSINE -RELATED"/>
    <property type="match status" value="1"/>
</dbReference>
<evidence type="ECO:0000256" key="3">
    <source>
        <dbReference type="ARBA" id="ARBA00022777"/>
    </source>
</evidence>
<accession>A0A9Q0KA52</accession>
<reference evidence="7" key="1">
    <citation type="journal article" date="2023" name="Plant J.">
        <title>The genome of the king protea, Protea cynaroides.</title>
        <authorList>
            <person name="Chang J."/>
            <person name="Duong T.A."/>
            <person name="Schoeman C."/>
            <person name="Ma X."/>
            <person name="Roodt D."/>
            <person name="Barker N."/>
            <person name="Li Z."/>
            <person name="Van de Peer Y."/>
            <person name="Mizrachi E."/>
        </authorList>
    </citation>
    <scope>NUCLEOTIDE SEQUENCE</scope>
    <source>
        <tissue evidence="7">Young leaves</tissue>
    </source>
</reference>
<dbReference type="EMBL" id="JAMYWD010000007">
    <property type="protein sequence ID" value="KAJ4966731.1"/>
    <property type="molecule type" value="Genomic_DNA"/>
</dbReference>
<dbReference type="PROSITE" id="PS50011">
    <property type="entry name" value="PROTEIN_KINASE_DOM"/>
    <property type="match status" value="1"/>
</dbReference>
<keyword evidence="8" id="KW-1185">Reference proteome</keyword>
<evidence type="ECO:0000259" key="6">
    <source>
        <dbReference type="PROSITE" id="PS50011"/>
    </source>
</evidence>
<evidence type="ECO:0000256" key="2">
    <source>
        <dbReference type="ARBA" id="ARBA00022527"/>
    </source>
</evidence>
<dbReference type="Gene3D" id="1.10.510.10">
    <property type="entry name" value="Transferase(Phosphotransferase) domain 1"/>
    <property type="match status" value="1"/>
</dbReference>
<keyword evidence="3" id="KW-0418">Kinase</keyword>
<evidence type="ECO:0000256" key="1">
    <source>
        <dbReference type="ARBA" id="ARBA00012513"/>
    </source>
</evidence>
<evidence type="ECO:0000256" key="5">
    <source>
        <dbReference type="ARBA" id="ARBA00048679"/>
    </source>
</evidence>
<dbReference type="InterPro" id="IPR008271">
    <property type="entry name" value="Ser/Thr_kinase_AS"/>
</dbReference>
<dbReference type="Proteomes" id="UP001141806">
    <property type="component" value="Unassembled WGS sequence"/>
</dbReference>
<organism evidence="7 8">
    <name type="scientific">Protea cynaroides</name>
    <dbReference type="NCBI Taxonomy" id="273540"/>
    <lineage>
        <taxon>Eukaryota</taxon>
        <taxon>Viridiplantae</taxon>
        <taxon>Streptophyta</taxon>
        <taxon>Embryophyta</taxon>
        <taxon>Tracheophyta</taxon>
        <taxon>Spermatophyta</taxon>
        <taxon>Magnoliopsida</taxon>
        <taxon>Proteales</taxon>
        <taxon>Proteaceae</taxon>
        <taxon>Protea</taxon>
    </lineage>
</organism>
<name>A0A9Q0KA52_9MAGN</name>
<dbReference type="EC" id="2.7.11.1" evidence="1"/>
<gene>
    <name evidence="7" type="ORF">NE237_018580</name>
</gene>
<dbReference type="InterPro" id="IPR050588">
    <property type="entry name" value="WNK_Ser-Thr_kinase"/>
</dbReference>
<keyword evidence="3" id="KW-0808">Transferase</keyword>
<dbReference type="Pfam" id="PF00069">
    <property type="entry name" value="Pkinase"/>
    <property type="match status" value="1"/>
</dbReference>
<evidence type="ECO:0000256" key="4">
    <source>
        <dbReference type="ARBA" id="ARBA00047899"/>
    </source>
</evidence>
<protein>
    <recommendedName>
        <fullName evidence="1">non-specific serine/threonine protein kinase</fullName>
        <ecNumber evidence="1">2.7.11.1</ecNumber>
    </recommendedName>
</protein>
<comment type="catalytic activity">
    <reaction evidence="5">
        <text>L-seryl-[protein] + ATP = O-phospho-L-seryl-[protein] + ADP + H(+)</text>
        <dbReference type="Rhea" id="RHEA:17989"/>
        <dbReference type="Rhea" id="RHEA-COMP:9863"/>
        <dbReference type="Rhea" id="RHEA-COMP:11604"/>
        <dbReference type="ChEBI" id="CHEBI:15378"/>
        <dbReference type="ChEBI" id="CHEBI:29999"/>
        <dbReference type="ChEBI" id="CHEBI:30616"/>
        <dbReference type="ChEBI" id="CHEBI:83421"/>
        <dbReference type="ChEBI" id="CHEBI:456216"/>
        <dbReference type="EC" id="2.7.11.1"/>
    </reaction>
</comment>
<dbReference type="InterPro" id="IPR000719">
    <property type="entry name" value="Prot_kinase_dom"/>
</dbReference>
<sequence length="124" mass="14509">MLEKPQDIERFQVHLLKSLNHKIIIKFYSSWDDERNKTINIITQLFTSGNLRWYSKKHRKVDIKAEKGRARQILMGLDYLHSHNPPIIHEDLKCDNIFINGNCGKVRIGDGSTKDESLDCCRNT</sequence>
<evidence type="ECO:0000313" key="7">
    <source>
        <dbReference type="EMBL" id="KAJ4966731.1"/>
    </source>
</evidence>